<dbReference type="Proteomes" id="UP001165065">
    <property type="component" value="Unassembled WGS sequence"/>
</dbReference>
<keyword evidence="3" id="KW-1185">Reference proteome</keyword>
<dbReference type="InterPro" id="IPR001251">
    <property type="entry name" value="CRAL-TRIO_dom"/>
</dbReference>
<dbReference type="SUPFAM" id="SSF52087">
    <property type="entry name" value="CRAL/TRIO domain"/>
    <property type="match status" value="1"/>
</dbReference>
<dbReference type="OrthoDB" id="2015280at2759"/>
<evidence type="ECO:0000313" key="3">
    <source>
        <dbReference type="Proteomes" id="UP001165065"/>
    </source>
</evidence>
<reference evidence="3" key="1">
    <citation type="journal article" date="2023" name="Commun. Biol.">
        <title>Genome analysis of Parmales, the sister group of diatoms, reveals the evolutionary specialization of diatoms from phago-mixotrophs to photoautotrophs.</title>
        <authorList>
            <person name="Ban H."/>
            <person name="Sato S."/>
            <person name="Yoshikawa S."/>
            <person name="Yamada K."/>
            <person name="Nakamura Y."/>
            <person name="Ichinomiya M."/>
            <person name="Sato N."/>
            <person name="Blanc-Mathieu R."/>
            <person name="Endo H."/>
            <person name="Kuwata A."/>
            <person name="Ogata H."/>
        </authorList>
    </citation>
    <scope>NUCLEOTIDE SEQUENCE [LARGE SCALE GENOMIC DNA]</scope>
</reference>
<organism evidence="2 3">
    <name type="scientific">Triparma columacea</name>
    <dbReference type="NCBI Taxonomy" id="722753"/>
    <lineage>
        <taxon>Eukaryota</taxon>
        <taxon>Sar</taxon>
        <taxon>Stramenopiles</taxon>
        <taxon>Ochrophyta</taxon>
        <taxon>Bolidophyceae</taxon>
        <taxon>Parmales</taxon>
        <taxon>Triparmaceae</taxon>
        <taxon>Triparma</taxon>
    </lineage>
</organism>
<dbReference type="Gene3D" id="3.40.525.10">
    <property type="entry name" value="CRAL-TRIO lipid binding domain"/>
    <property type="match status" value="1"/>
</dbReference>
<protein>
    <recommendedName>
        <fullName evidence="1">CRAL-TRIO domain-containing protein</fullName>
    </recommendedName>
</protein>
<dbReference type="InterPro" id="IPR036865">
    <property type="entry name" value="CRAL-TRIO_dom_sf"/>
</dbReference>
<dbReference type="AlphaFoldDB" id="A0A9W7G5N7"/>
<sequence length="261" mass="28976">MQTHSSTIGSIRQGGGTYTDLFYLRHILEFGEEEAAAKVQDTIAWRNGAGSNVVKRAGDAVTMATADGGWNNEPVLERAPHYEKIKPFITGKQILTTSTRNNDLIYCVRAGKINDVGLMAEVSVEELEEFFLYAKEINCIVADQRSMQSDRLCRVALANDLSGVSLFNSSPDFRKALSQSSTIAASVYPSVNRETLLLNLPKLLSALVKLFKPIFPKTVQKKLKFCNGPLKDIEDLAQIAREGAERTKFLDQIHELISDDY</sequence>
<proteinExistence type="predicted"/>
<evidence type="ECO:0000313" key="2">
    <source>
        <dbReference type="EMBL" id="GMI33083.1"/>
    </source>
</evidence>
<comment type="caution">
    <text evidence="2">The sequence shown here is derived from an EMBL/GenBank/DDBJ whole genome shotgun (WGS) entry which is preliminary data.</text>
</comment>
<dbReference type="Pfam" id="PF00650">
    <property type="entry name" value="CRAL_TRIO"/>
    <property type="match status" value="1"/>
</dbReference>
<dbReference type="PROSITE" id="PS50191">
    <property type="entry name" value="CRAL_TRIO"/>
    <property type="match status" value="1"/>
</dbReference>
<gene>
    <name evidence="2" type="ORF">TrCOL_g2336</name>
</gene>
<evidence type="ECO:0000259" key="1">
    <source>
        <dbReference type="PROSITE" id="PS50191"/>
    </source>
</evidence>
<name>A0A9W7G5N7_9STRA</name>
<dbReference type="EMBL" id="BRYA01000026">
    <property type="protein sequence ID" value="GMI33083.1"/>
    <property type="molecule type" value="Genomic_DNA"/>
</dbReference>
<feature type="domain" description="CRAL-TRIO" evidence="1">
    <location>
        <begin position="81"/>
        <end position="261"/>
    </location>
</feature>
<accession>A0A9W7G5N7</accession>